<evidence type="ECO:0000313" key="1">
    <source>
        <dbReference type="EMBL" id="KAI0086171.1"/>
    </source>
</evidence>
<name>A0ACB8TW58_9APHY</name>
<keyword evidence="2" id="KW-1185">Reference proteome</keyword>
<proteinExistence type="predicted"/>
<dbReference type="Proteomes" id="UP001055072">
    <property type="component" value="Unassembled WGS sequence"/>
</dbReference>
<dbReference type="EMBL" id="MU274925">
    <property type="protein sequence ID" value="KAI0086171.1"/>
    <property type="molecule type" value="Genomic_DNA"/>
</dbReference>
<accession>A0ACB8TW58</accession>
<keyword evidence="1" id="KW-0378">Hydrolase</keyword>
<protein>
    <submittedName>
        <fullName evidence="1">Glycoside hydrolase</fullName>
    </submittedName>
</protein>
<comment type="caution">
    <text evidence="1">The sequence shown here is derived from an EMBL/GenBank/DDBJ whole genome shotgun (WGS) entry which is preliminary data.</text>
</comment>
<reference evidence="1" key="1">
    <citation type="journal article" date="2021" name="Environ. Microbiol.">
        <title>Gene family expansions and transcriptome signatures uncover fungal adaptations to wood decay.</title>
        <authorList>
            <person name="Hage H."/>
            <person name="Miyauchi S."/>
            <person name="Viragh M."/>
            <person name="Drula E."/>
            <person name="Min B."/>
            <person name="Chaduli D."/>
            <person name="Navarro D."/>
            <person name="Favel A."/>
            <person name="Norest M."/>
            <person name="Lesage-Meessen L."/>
            <person name="Balint B."/>
            <person name="Merenyi Z."/>
            <person name="de Eugenio L."/>
            <person name="Morin E."/>
            <person name="Martinez A.T."/>
            <person name="Baldrian P."/>
            <person name="Stursova M."/>
            <person name="Martinez M.J."/>
            <person name="Novotny C."/>
            <person name="Magnuson J.K."/>
            <person name="Spatafora J.W."/>
            <person name="Maurice S."/>
            <person name="Pangilinan J."/>
            <person name="Andreopoulos W."/>
            <person name="LaButti K."/>
            <person name="Hundley H."/>
            <person name="Na H."/>
            <person name="Kuo A."/>
            <person name="Barry K."/>
            <person name="Lipzen A."/>
            <person name="Henrissat B."/>
            <person name="Riley R."/>
            <person name="Ahrendt S."/>
            <person name="Nagy L.G."/>
            <person name="Grigoriev I.V."/>
            <person name="Martin F."/>
            <person name="Rosso M.N."/>
        </authorList>
    </citation>
    <scope>NUCLEOTIDE SEQUENCE</scope>
    <source>
        <strain evidence="1">CBS 384.51</strain>
    </source>
</reference>
<sequence>MRSPRALPLPLHVDTRRSLFWIPRRSQYSLIILTGVGVSILFLAASYAEWTSHILSHPFHDPFRGPPPHHQEPWMRPERNVWQERAQTVKAAFRSAYASYERTAYPHDELTPMSNHHSDNLNGWGATLMDGIDTMILMQLDDLVEGALVHVSKLKLDRNTNVQFFETVIRYLGGLLSAYALTRNTIYLTHADELGMRLLPIFNTTSGLPPFSVNMHTGTGGMGWMGPLSILSEFASCQMEYRYLAHLTGRPEYVQTVDYITKFLHENTEHGGLFPLLFATSDGAPSSDRFSIGAQADSAYEYLLKEWLMTGKTEPHFLEMYLKSADAIIENMLYVSPSRHLLYVTDVLRPSLRPVHDFQHLSCFLSGLFALGAATIPDVDPRHAWAAEGLGHTCWITYADTVTGLGPEMMVFPQNGTKWVDELAAWEQRGRQGVIPGVNEATPVTEGESTEYRVVDSRYLLRPETIESFYIMWRTTGESKWRDRGWALFEGIENHAMLGTAYASLADVRRIPAPHTDELPSFFFAETLKYAYLLFTDEELVPLSQWVFNTEAHPIPIFTWSETEKRLFNIRTPQGNKNSTLLRHLP</sequence>
<evidence type="ECO:0000313" key="2">
    <source>
        <dbReference type="Proteomes" id="UP001055072"/>
    </source>
</evidence>
<organism evidence="1 2">
    <name type="scientific">Irpex rosettiformis</name>
    <dbReference type="NCBI Taxonomy" id="378272"/>
    <lineage>
        <taxon>Eukaryota</taxon>
        <taxon>Fungi</taxon>
        <taxon>Dikarya</taxon>
        <taxon>Basidiomycota</taxon>
        <taxon>Agaricomycotina</taxon>
        <taxon>Agaricomycetes</taxon>
        <taxon>Polyporales</taxon>
        <taxon>Irpicaceae</taxon>
        <taxon>Irpex</taxon>
    </lineage>
</organism>
<gene>
    <name evidence="1" type="ORF">BDY19DRAFT_364753</name>
</gene>